<dbReference type="AlphaFoldDB" id="A0A9X4LE13"/>
<accession>A0A9X4LE13</accession>
<dbReference type="InterPro" id="IPR002109">
    <property type="entry name" value="Glutaredoxin"/>
</dbReference>
<evidence type="ECO:0000259" key="1">
    <source>
        <dbReference type="Pfam" id="PF00462"/>
    </source>
</evidence>
<reference evidence="2" key="1">
    <citation type="submission" date="2019-02" db="EMBL/GenBank/DDBJ databases">
        <title>Draft genome of the type strain Pelomonas aquatica CCUG 52575T.</title>
        <authorList>
            <person name="Gomila M."/>
            <person name="Lalucat J."/>
        </authorList>
    </citation>
    <scope>NUCLEOTIDE SEQUENCE</scope>
    <source>
        <strain evidence="2">CCUG 52575</strain>
    </source>
</reference>
<dbReference type="Pfam" id="PF00462">
    <property type="entry name" value="Glutaredoxin"/>
    <property type="match status" value="1"/>
</dbReference>
<comment type="caution">
    <text evidence="2">The sequence shown here is derived from an EMBL/GenBank/DDBJ whole genome shotgun (WGS) entry which is preliminary data.</text>
</comment>
<dbReference type="Proteomes" id="UP001152766">
    <property type="component" value="Unassembled WGS sequence"/>
</dbReference>
<evidence type="ECO:0000313" key="3">
    <source>
        <dbReference type="Proteomes" id="UP001152766"/>
    </source>
</evidence>
<gene>
    <name evidence="2" type="ORF">EXJ73_06755</name>
</gene>
<feature type="domain" description="Glutaredoxin" evidence="1">
    <location>
        <begin position="45"/>
        <end position="101"/>
    </location>
</feature>
<protein>
    <submittedName>
        <fullName evidence="2">Glutaredoxin family protein</fullName>
    </submittedName>
</protein>
<dbReference type="Gene3D" id="3.40.30.10">
    <property type="entry name" value="Glutaredoxin"/>
    <property type="match status" value="1"/>
</dbReference>
<dbReference type="EMBL" id="SGUG01000008">
    <property type="protein sequence ID" value="MDG0862171.1"/>
    <property type="molecule type" value="Genomic_DNA"/>
</dbReference>
<organism evidence="2 3">
    <name type="scientific">Pelomonas aquatica</name>
    <dbReference type="NCBI Taxonomy" id="431058"/>
    <lineage>
        <taxon>Bacteria</taxon>
        <taxon>Pseudomonadati</taxon>
        <taxon>Pseudomonadota</taxon>
        <taxon>Betaproteobacteria</taxon>
        <taxon>Burkholderiales</taxon>
        <taxon>Sphaerotilaceae</taxon>
        <taxon>Roseateles</taxon>
    </lineage>
</organism>
<keyword evidence="3" id="KW-1185">Reference proteome</keyword>
<evidence type="ECO:0000313" key="2">
    <source>
        <dbReference type="EMBL" id="MDG0862171.1"/>
    </source>
</evidence>
<proteinExistence type="predicted"/>
<dbReference type="PROSITE" id="PS51354">
    <property type="entry name" value="GLUTAREDOXIN_2"/>
    <property type="match status" value="1"/>
</dbReference>
<sequence length="114" mass="12555">MQRAPVSLLVVIAVTALASWAWRGHVAAGDGEALRQRVKPGDIRMLSSETCPYCLAARRWMTQQGLPFSECFIEREPQCAADYQALGGVGTPTLVVRGQRVIGFDRARLLEILK</sequence>
<dbReference type="SUPFAM" id="SSF52833">
    <property type="entry name" value="Thioredoxin-like"/>
    <property type="match status" value="1"/>
</dbReference>
<dbReference type="CDD" id="cd02976">
    <property type="entry name" value="NrdH"/>
    <property type="match status" value="1"/>
</dbReference>
<dbReference type="RefSeq" id="WP_268151715.1">
    <property type="nucleotide sequence ID" value="NZ_JAPPUW010000012.1"/>
</dbReference>
<name>A0A9X4LE13_9BURK</name>
<dbReference type="InterPro" id="IPR036249">
    <property type="entry name" value="Thioredoxin-like_sf"/>
</dbReference>